<dbReference type="InterPro" id="IPR007844">
    <property type="entry name" value="AsmA"/>
</dbReference>
<feature type="domain" description="AsmA" evidence="2">
    <location>
        <begin position="5"/>
        <end position="267"/>
    </location>
</feature>
<dbReference type="Pfam" id="PF05170">
    <property type="entry name" value="AsmA"/>
    <property type="match status" value="2"/>
</dbReference>
<evidence type="ECO:0000256" key="1">
    <source>
        <dbReference type="SAM" id="MobiDB-lite"/>
    </source>
</evidence>
<dbReference type="AlphaFoldDB" id="A0A437QJJ3"/>
<evidence type="ECO:0000313" key="4">
    <source>
        <dbReference type="Proteomes" id="UP000287447"/>
    </source>
</evidence>
<feature type="region of interest" description="Disordered" evidence="1">
    <location>
        <begin position="822"/>
        <end position="854"/>
    </location>
</feature>
<feature type="region of interest" description="Disordered" evidence="1">
    <location>
        <begin position="118"/>
        <end position="154"/>
    </location>
</feature>
<dbReference type="EMBL" id="SADE01000003">
    <property type="protein sequence ID" value="RVU34677.1"/>
    <property type="molecule type" value="Genomic_DNA"/>
</dbReference>
<dbReference type="OrthoDB" id="225437at2"/>
<dbReference type="GO" id="GO:0090313">
    <property type="term" value="P:regulation of protein targeting to membrane"/>
    <property type="evidence" value="ECO:0007669"/>
    <property type="project" value="TreeGrafter"/>
</dbReference>
<evidence type="ECO:0000313" key="3">
    <source>
        <dbReference type="EMBL" id="RVU34677.1"/>
    </source>
</evidence>
<comment type="caution">
    <text evidence="3">The sequence shown here is derived from an EMBL/GenBank/DDBJ whole genome shotgun (WGS) entry which is preliminary data.</text>
</comment>
<dbReference type="InterPro" id="IPR052894">
    <property type="entry name" value="AsmA-related"/>
</dbReference>
<gene>
    <name evidence="3" type="ORF">EOI86_17630</name>
</gene>
<dbReference type="GO" id="GO:0005886">
    <property type="term" value="C:plasma membrane"/>
    <property type="evidence" value="ECO:0007669"/>
    <property type="project" value="TreeGrafter"/>
</dbReference>
<accession>A0A437QJJ3</accession>
<feature type="compositionally biased region" description="Gly residues" evidence="1">
    <location>
        <begin position="822"/>
        <end position="841"/>
    </location>
</feature>
<evidence type="ECO:0000259" key="2">
    <source>
        <dbReference type="Pfam" id="PF05170"/>
    </source>
</evidence>
<name>A0A437QJJ3_9PROT</name>
<dbReference type="Proteomes" id="UP000287447">
    <property type="component" value="Unassembled WGS sequence"/>
</dbReference>
<feature type="region of interest" description="Disordered" evidence="1">
    <location>
        <begin position="1131"/>
        <end position="1163"/>
    </location>
</feature>
<dbReference type="PANTHER" id="PTHR30441:SF4">
    <property type="entry name" value="PROTEIN ASMA"/>
    <property type="match status" value="1"/>
</dbReference>
<dbReference type="RefSeq" id="WP_127766727.1">
    <property type="nucleotide sequence ID" value="NZ_SADE01000003.1"/>
</dbReference>
<keyword evidence="4" id="KW-1185">Reference proteome</keyword>
<feature type="domain" description="AsmA" evidence="2">
    <location>
        <begin position="776"/>
        <end position="990"/>
    </location>
</feature>
<sequence length="1180" mass="118990">MKWVLRVVLGLVVLLVVAVGGVLAFVSSIDKSYVEEQAFEATGRKLTIGSLDLNLITTSPSVSVRDLTFQNADWAKTPELAKIARFDAQIELMPLLSGILDVTKIELSDAQIALETDASGRSSADFSKPGESQGEAGETETVSASSDSSSDDGEGGGILPILRLVDISDVLVTMIDQGTGQTNTVRLDTVSVRGSDQASPLDVKVAGEATVGVNGQATSLPIAIEGQLGSPQAMLDAAQTWPVQLAGEVAGIGLQVDGQIQDPTAGRGIDIVVALAGDELAQAAQVAGIAVPTIGAFDVQVTVQGDADADLSIPALKVLIGKPDFVRVELTGTVQSLTTVEGVDLSLLVEGRETASLSPITREFAGQDVPALGPYRLTAAVKGGQAAGLGVRDINFALGRADLLVVNAQGSIADAMTVDGISLGFAVQAPEVGKLSPIVEPFTGQPVPALGQLIVQGVVTGGLESDIQLSDLDMTLGKESLLAVKATGGIASLLKQRGIGISIDVRSNQIGALTPIAQQFADQKVPALGPLALTAKVAGDLDKVVRVDDIDFSLGTPDLISVTAVGGMEDVIGQKGLTLDINADSRQIGALSPIAQDFAGQKVPALGPLSVTAKITGDPSGTLALQGVNVDLGDPQVVKVAVQGGIADLLNQAGIDLKIAAEGVETGNLSPVAQDFAGQSVPALGPFKLGAAVKGGLSETFAVNDLNVSVGTKETALLIVQGAIADAVAVTGVDVAVSVDSPSLAKLSTPGNPLPDVGPLTVRGRAQGSMSDEVRVNGLAIQMGKSDISGSLTAKTAGERPYVNVALTSNLLDLSVFQQQGKSGGSGGGTGASGGASGSGGASQTAKPSDGRVIPNDPFPLAAMKSVDADISVKVARLTLAVTEMTNADVAISLKNGDLQITPFKANAAGGAVDAEVRYNASKEIPELGFRLDGSNLDIGGIMQLAGINGVINGPLTIDVSVAALGDSPRTLASTLGGNAKLVVANGRMNKSAMIREFGKGATLVTEILFANKENVVVECLFADYAFKGGIGDTKTGILETEISTVTVDGDINLGKEALDLDVTPQGSIAGAVNIGIPVHVGGTFASPSFGLQAGKAALGVGLGLLTGGVAPAVGGLLAQGFSDDHPCANIKTGGASGSTGAQPATPSAAPVQPVEEKPASPEDALKGALQKGLKGLFGN</sequence>
<organism evidence="3 4">
    <name type="scientific">Hwanghaeella grinnelliae</name>
    <dbReference type="NCBI Taxonomy" id="2500179"/>
    <lineage>
        <taxon>Bacteria</taxon>
        <taxon>Pseudomonadati</taxon>
        <taxon>Pseudomonadota</taxon>
        <taxon>Alphaproteobacteria</taxon>
        <taxon>Rhodospirillales</taxon>
        <taxon>Rhodospirillaceae</taxon>
        <taxon>Hwanghaeella</taxon>
    </lineage>
</organism>
<proteinExistence type="predicted"/>
<reference evidence="4" key="1">
    <citation type="submission" date="2019-01" db="EMBL/GenBank/DDBJ databases">
        <title>Gri0909 isolated from a small marine red alga.</title>
        <authorList>
            <person name="Kim J."/>
            <person name="Jeong S.E."/>
            <person name="Jeon C.O."/>
        </authorList>
    </citation>
    <scope>NUCLEOTIDE SEQUENCE [LARGE SCALE GENOMIC DNA]</scope>
    <source>
        <strain evidence="4">Gri0909</strain>
    </source>
</reference>
<dbReference type="PANTHER" id="PTHR30441">
    <property type="entry name" value="DUF748 DOMAIN-CONTAINING PROTEIN"/>
    <property type="match status" value="1"/>
</dbReference>
<protein>
    <submittedName>
        <fullName evidence="3">AsmA family protein</fullName>
    </submittedName>
</protein>